<name>A0A085Z4C2_9FLAO</name>
<keyword evidence="2" id="KW-1185">Reference proteome</keyword>
<protein>
    <submittedName>
        <fullName evidence="1">Uncharacterized protein</fullName>
    </submittedName>
</protein>
<sequence length="161" mass="17893">MKLILSLLTGLFLFFQGGDLETLRNAYSKANSSNEGAKNFIEIADKKSSSDPIITGYKAAADILEAKVTTEKNKRKSFVKSGATSLESVIKANPNNVELRLIRMSVQENIPKIVGYNKNLKEDKTFILSNYSKQNSALKTYVRKFAMQSKTMTAAEKNSLK</sequence>
<dbReference type="AlphaFoldDB" id="A0A085Z4C2"/>
<comment type="caution">
    <text evidence="1">The sequence shown here is derived from an EMBL/GenBank/DDBJ whole genome shotgun (WGS) entry which is preliminary data.</text>
</comment>
<dbReference type="eggNOG" id="ENOG5032YX8">
    <property type="taxonomic scope" value="Bacteria"/>
</dbReference>
<accession>A0A085Z4C2</accession>
<reference evidence="1 2" key="1">
    <citation type="submission" date="2014-07" db="EMBL/GenBank/DDBJ databases">
        <title>Genome of Chryseobacterium formosense LMG 24722.</title>
        <authorList>
            <person name="Pipes S.E."/>
            <person name="Stropko S.J."/>
            <person name="Newman J.D."/>
        </authorList>
    </citation>
    <scope>NUCLEOTIDE SEQUENCE [LARGE SCALE GENOMIC DNA]</scope>
    <source>
        <strain evidence="1 2">LMG 24722</strain>
    </source>
</reference>
<dbReference type="OrthoDB" id="663842at2"/>
<proteinExistence type="predicted"/>
<gene>
    <name evidence="1" type="ORF">IX39_00985</name>
</gene>
<dbReference type="RefSeq" id="WP_034672604.1">
    <property type="nucleotide sequence ID" value="NZ_FPAP01000007.1"/>
</dbReference>
<dbReference type="EMBL" id="JPRP01000001">
    <property type="protein sequence ID" value="KFE99285.1"/>
    <property type="molecule type" value="Genomic_DNA"/>
</dbReference>
<dbReference type="STRING" id="236814.IX39_00985"/>
<evidence type="ECO:0000313" key="1">
    <source>
        <dbReference type="EMBL" id="KFE99285.1"/>
    </source>
</evidence>
<organism evidence="1 2">
    <name type="scientific">Chryseobacterium formosense</name>
    <dbReference type="NCBI Taxonomy" id="236814"/>
    <lineage>
        <taxon>Bacteria</taxon>
        <taxon>Pseudomonadati</taxon>
        <taxon>Bacteroidota</taxon>
        <taxon>Flavobacteriia</taxon>
        <taxon>Flavobacteriales</taxon>
        <taxon>Weeksellaceae</taxon>
        <taxon>Chryseobacterium group</taxon>
        <taxon>Chryseobacterium</taxon>
    </lineage>
</organism>
<dbReference type="Proteomes" id="UP000028713">
    <property type="component" value="Unassembled WGS sequence"/>
</dbReference>
<evidence type="ECO:0000313" key="2">
    <source>
        <dbReference type="Proteomes" id="UP000028713"/>
    </source>
</evidence>